<feature type="domain" description="Bacterial Ig" evidence="4">
    <location>
        <begin position="185"/>
        <end position="242"/>
    </location>
</feature>
<name>A0ABN2ML18_9ACTN</name>
<dbReference type="Pfam" id="PF01345">
    <property type="entry name" value="DUF11"/>
    <property type="match status" value="2"/>
</dbReference>
<dbReference type="Pfam" id="PF17936">
    <property type="entry name" value="Big_6"/>
    <property type="match status" value="1"/>
</dbReference>
<dbReference type="InterPro" id="IPR041498">
    <property type="entry name" value="Big_6"/>
</dbReference>
<keyword evidence="6" id="KW-1185">Reference proteome</keyword>
<feature type="domain" description="DUF11" evidence="3">
    <location>
        <begin position="280"/>
        <end position="383"/>
    </location>
</feature>
<organism evidence="5 6">
    <name type="scientific">Luedemannella flava</name>
    <dbReference type="NCBI Taxonomy" id="349316"/>
    <lineage>
        <taxon>Bacteria</taxon>
        <taxon>Bacillati</taxon>
        <taxon>Actinomycetota</taxon>
        <taxon>Actinomycetes</taxon>
        <taxon>Micromonosporales</taxon>
        <taxon>Micromonosporaceae</taxon>
        <taxon>Luedemannella</taxon>
    </lineage>
</organism>
<sequence>MLRSLWSARGAPRLIAGSAAAGAGLAAIVWLAPNGYADATSPSCPTPVINSGTLTPPMPGKLVNAGTSTTTITGRTEGACGWSADSSLHLWAPNPSWFQAGSPAELGDNPVQVSRVTVTKDEDRGATTTTYQATVPSSGDTWVGVRYRIPDAAPDLGFGVNESALIPTRIVVRTPPKINPPPPVLPHDNSDTPLSGTAWPGDTVKVTDQDGNTVCTTVAKADGTWSCTAAETFPNGTTSLKVSEHGTGANNPEYPGLSSAGLPDLAGNTVRTAVITSDPAVMKSINDATPKLGDVVTYTIVATNNGPNTAVSCSVADALPDGVEYVSSTTTAGTFDPATGAWTGIGDLDKGERQTLTIKAKVIDRGTIINPAEITATAATDGTNTSRLRGADGVPDWNLNPANDADTAVLETVPSADPQLTKRVDQRAHELGDVVVYTLVATNNGPDEATGVYVSDPLPEGLEFVSAAASVGTYDEAADRWAIGNLPTTLTATLTLRARATQPGTIRNTATIAVAGSRSGTKVGSNPGDANTNRGNDADSAVIEVPDSSGTVPVTNPGSSASGSSQPSWAGSSESGAASGNMDSLPVTGAPATVVALLGLGAVLSGLAVIFGARYAYRRRTT</sequence>
<dbReference type="InterPro" id="IPR001434">
    <property type="entry name" value="OmcB-like_DUF11"/>
</dbReference>
<feature type="transmembrane region" description="Helical" evidence="2">
    <location>
        <begin position="594"/>
        <end position="617"/>
    </location>
</feature>
<keyword evidence="2" id="KW-1133">Transmembrane helix</keyword>
<dbReference type="NCBIfam" id="TIGR01451">
    <property type="entry name" value="B_ant_repeat"/>
    <property type="match status" value="2"/>
</dbReference>
<dbReference type="PANTHER" id="PTHR34819:SF3">
    <property type="entry name" value="CELL SURFACE PROTEIN"/>
    <property type="match status" value="1"/>
</dbReference>
<feature type="region of interest" description="Disordered" evidence="1">
    <location>
        <begin position="509"/>
        <end position="582"/>
    </location>
</feature>
<dbReference type="Gene3D" id="2.60.40.1170">
    <property type="entry name" value="Mu homology domain, subdomain B"/>
    <property type="match status" value="1"/>
</dbReference>
<dbReference type="EMBL" id="BAAALT010000267">
    <property type="protein sequence ID" value="GAA1831093.1"/>
    <property type="molecule type" value="Genomic_DNA"/>
</dbReference>
<evidence type="ECO:0000259" key="4">
    <source>
        <dbReference type="Pfam" id="PF17936"/>
    </source>
</evidence>
<evidence type="ECO:0000256" key="1">
    <source>
        <dbReference type="SAM" id="MobiDB-lite"/>
    </source>
</evidence>
<keyword evidence="2" id="KW-0472">Membrane</keyword>
<evidence type="ECO:0000313" key="5">
    <source>
        <dbReference type="EMBL" id="GAA1831093.1"/>
    </source>
</evidence>
<dbReference type="Gene3D" id="2.60.40.10">
    <property type="entry name" value="Immunoglobulins"/>
    <property type="match status" value="1"/>
</dbReference>
<protein>
    <recommendedName>
        <fullName evidence="7">DUF11 domain-containing protein</fullName>
    </recommendedName>
</protein>
<evidence type="ECO:0000259" key="3">
    <source>
        <dbReference type="Pfam" id="PF01345"/>
    </source>
</evidence>
<evidence type="ECO:0000313" key="6">
    <source>
        <dbReference type="Proteomes" id="UP001500218"/>
    </source>
</evidence>
<feature type="compositionally biased region" description="Low complexity" evidence="1">
    <location>
        <begin position="558"/>
        <end position="580"/>
    </location>
</feature>
<dbReference type="PANTHER" id="PTHR34819">
    <property type="entry name" value="LARGE CYSTEINE-RICH PERIPLASMIC PROTEIN OMCB"/>
    <property type="match status" value="1"/>
</dbReference>
<gene>
    <name evidence="5" type="ORF">GCM10009682_57180</name>
</gene>
<dbReference type="InterPro" id="IPR047589">
    <property type="entry name" value="DUF11_rpt"/>
</dbReference>
<feature type="compositionally biased region" description="Polar residues" evidence="1">
    <location>
        <begin position="518"/>
        <end position="535"/>
    </location>
</feature>
<dbReference type="Proteomes" id="UP001500218">
    <property type="component" value="Unassembled WGS sequence"/>
</dbReference>
<dbReference type="RefSeq" id="WP_344139010.1">
    <property type="nucleotide sequence ID" value="NZ_BAAALT010000267.1"/>
</dbReference>
<evidence type="ECO:0000256" key="2">
    <source>
        <dbReference type="SAM" id="Phobius"/>
    </source>
</evidence>
<feature type="compositionally biased region" description="Polar residues" evidence="1">
    <location>
        <begin position="548"/>
        <end position="557"/>
    </location>
</feature>
<keyword evidence="2" id="KW-0812">Transmembrane</keyword>
<dbReference type="InterPro" id="IPR013783">
    <property type="entry name" value="Ig-like_fold"/>
</dbReference>
<dbReference type="Gene3D" id="2.60.40.3080">
    <property type="match status" value="1"/>
</dbReference>
<evidence type="ECO:0008006" key="7">
    <source>
        <dbReference type="Google" id="ProtNLM"/>
    </source>
</evidence>
<proteinExistence type="predicted"/>
<accession>A0ABN2ML18</accession>
<comment type="caution">
    <text evidence="5">The sequence shown here is derived from an EMBL/GenBank/DDBJ whole genome shotgun (WGS) entry which is preliminary data.</text>
</comment>
<reference evidence="5 6" key="1">
    <citation type="journal article" date="2019" name="Int. J. Syst. Evol. Microbiol.">
        <title>The Global Catalogue of Microorganisms (GCM) 10K type strain sequencing project: providing services to taxonomists for standard genome sequencing and annotation.</title>
        <authorList>
            <consortium name="The Broad Institute Genomics Platform"/>
            <consortium name="The Broad Institute Genome Sequencing Center for Infectious Disease"/>
            <person name="Wu L."/>
            <person name="Ma J."/>
        </authorList>
    </citation>
    <scope>NUCLEOTIDE SEQUENCE [LARGE SCALE GENOMIC DNA]</scope>
    <source>
        <strain evidence="5 6">JCM 13250</strain>
    </source>
</reference>
<dbReference type="InterPro" id="IPR051172">
    <property type="entry name" value="Chlamydia_OmcB"/>
</dbReference>
<feature type="domain" description="DUF11" evidence="3">
    <location>
        <begin position="419"/>
        <end position="513"/>
    </location>
</feature>